<evidence type="ECO:0000313" key="2">
    <source>
        <dbReference type="Proteomes" id="UP000190092"/>
    </source>
</evidence>
<dbReference type="EMBL" id="FUWJ01000005">
    <property type="protein sequence ID" value="SKA17164.1"/>
    <property type="molecule type" value="Genomic_DNA"/>
</dbReference>
<dbReference type="Pfam" id="PF13279">
    <property type="entry name" value="4HBT_2"/>
    <property type="match status" value="1"/>
</dbReference>
<dbReference type="CDD" id="cd00586">
    <property type="entry name" value="4HBT"/>
    <property type="match status" value="1"/>
</dbReference>
<sequence length="147" mass="16412">MAFDLSDRSIYGFATAEHLRFADLDANGHINNGAFLQLLENARVSYMREIVRSGLPRFRVVVGRLEVDFKRQMFYPGTATACARLIEAHERKCIVGHGLFDEQGNCTAVLKAVMVSLNEQTHRSTPFEPTVRTVLEQLAASPQGMPT</sequence>
<dbReference type="Gene3D" id="3.10.129.10">
    <property type="entry name" value="Hotdog Thioesterase"/>
    <property type="match status" value="1"/>
</dbReference>
<dbReference type="STRING" id="225324.SAMN02745126_03960"/>
<dbReference type="InterPro" id="IPR029069">
    <property type="entry name" value="HotDog_dom_sf"/>
</dbReference>
<proteinExistence type="predicted"/>
<keyword evidence="1" id="KW-0378">Hydrolase</keyword>
<dbReference type="Proteomes" id="UP000190092">
    <property type="component" value="Unassembled WGS sequence"/>
</dbReference>
<gene>
    <name evidence="1" type="ORF">SAMN02745126_03960</name>
</gene>
<evidence type="ECO:0000313" key="1">
    <source>
        <dbReference type="EMBL" id="SKA17164.1"/>
    </source>
</evidence>
<dbReference type="RefSeq" id="WP_170921030.1">
    <property type="nucleotide sequence ID" value="NZ_FUWJ01000005.1"/>
</dbReference>
<keyword evidence="2" id="KW-1185">Reference proteome</keyword>
<name>A0A1T4RMF0_9HYPH</name>
<organism evidence="1 2">
    <name type="scientific">Enhydrobacter aerosaccus</name>
    <dbReference type="NCBI Taxonomy" id="225324"/>
    <lineage>
        <taxon>Bacteria</taxon>
        <taxon>Pseudomonadati</taxon>
        <taxon>Pseudomonadota</taxon>
        <taxon>Alphaproteobacteria</taxon>
        <taxon>Hyphomicrobiales</taxon>
        <taxon>Enhydrobacter</taxon>
    </lineage>
</organism>
<reference evidence="2" key="1">
    <citation type="submission" date="2017-02" db="EMBL/GenBank/DDBJ databases">
        <authorList>
            <person name="Varghese N."/>
            <person name="Submissions S."/>
        </authorList>
    </citation>
    <scope>NUCLEOTIDE SEQUENCE [LARGE SCALE GENOMIC DNA]</scope>
    <source>
        <strain evidence="2">ATCC 27094</strain>
    </source>
</reference>
<dbReference type="AlphaFoldDB" id="A0A1T4RMF0"/>
<dbReference type="GO" id="GO:0016787">
    <property type="term" value="F:hydrolase activity"/>
    <property type="evidence" value="ECO:0007669"/>
    <property type="project" value="UniProtKB-KW"/>
</dbReference>
<dbReference type="SUPFAM" id="SSF54637">
    <property type="entry name" value="Thioesterase/thiol ester dehydrase-isomerase"/>
    <property type="match status" value="1"/>
</dbReference>
<accession>A0A1T4RMF0</accession>
<protein>
    <submittedName>
        <fullName evidence="1">Acyl-CoA thioester hydrolase</fullName>
    </submittedName>
</protein>